<feature type="compositionally biased region" description="Polar residues" evidence="4">
    <location>
        <begin position="101"/>
        <end position="113"/>
    </location>
</feature>
<feature type="compositionally biased region" description="Low complexity" evidence="4">
    <location>
        <begin position="1226"/>
        <end position="1235"/>
    </location>
</feature>
<feature type="compositionally biased region" description="Polar residues" evidence="4">
    <location>
        <begin position="743"/>
        <end position="753"/>
    </location>
</feature>
<feature type="compositionally biased region" description="Polar residues" evidence="4">
    <location>
        <begin position="527"/>
        <end position="537"/>
    </location>
</feature>
<keyword evidence="3" id="KW-0539">Nucleus</keyword>
<feature type="region of interest" description="Disordered" evidence="4">
    <location>
        <begin position="44"/>
        <end position="113"/>
    </location>
</feature>
<proteinExistence type="predicted"/>
<feature type="region of interest" description="Disordered" evidence="4">
    <location>
        <begin position="1209"/>
        <end position="1285"/>
    </location>
</feature>
<feature type="region of interest" description="Disordered" evidence="4">
    <location>
        <begin position="1118"/>
        <end position="1157"/>
    </location>
</feature>
<dbReference type="InterPro" id="IPR001357">
    <property type="entry name" value="BRCT_dom"/>
</dbReference>
<feature type="compositionally biased region" description="Basic and acidic residues" evidence="4">
    <location>
        <begin position="713"/>
        <end position="724"/>
    </location>
</feature>
<feature type="compositionally biased region" description="Basic residues" evidence="4">
    <location>
        <begin position="803"/>
        <end position="814"/>
    </location>
</feature>
<dbReference type="GO" id="GO:0005634">
    <property type="term" value="C:nucleus"/>
    <property type="evidence" value="ECO:0007669"/>
    <property type="project" value="UniProtKB-SubCell"/>
</dbReference>
<dbReference type="Gene3D" id="3.40.50.10190">
    <property type="entry name" value="BRCT domain"/>
    <property type="match status" value="1"/>
</dbReference>
<dbReference type="EMBL" id="PDNB01000321">
    <property type="protein sequence ID" value="PGG95655.1"/>
    <property type="molecule type" value="Genomic_DNA"/>
</dbReference>
<evidence type="ECO:0000256" key="3">
    <source>
        <dbReference type="ARBA" id="ARBA00023242"/>
    </source>
</evidence>
<feature type="compositionally biased region" description="Acidic residues" evidence="4">
    <location>
        <begin position="424"/>
        <end position="434"/>
    </location>
</feature>
<dbReference type="GO" id="GO:0045944">
    <property type="term" value="P:positive regulation of transcription by RNA polymerase II"/>
    <property type="evidence" value="ECO:0007669"/>
    <property type="project" value="TreeGrafter"/>
</dbReference>
<feature type="compositionally biased region" description="Basic residues" evidence="4">
    <location>
        <begin position="725"/>
        <end position="738"/>
    </location>
</feature>
<evidence type="ECO:0000313" key="7">
    <source>
        <dbReference type="Proteomes" id="UP000223968"/>
    </source>
</evidence>
<dbReference type="InterPro" id="IPR036420">
    <property type="entry name" value="BRCT_dom_sf"/>
</dbReference>
<feature type="compositionally biased region" description="Basic residues" evidence="4">
    <location>
        <begin position="587"/>
        <end position="597"/>
    </location>
</feature>
<feature type="compositionally biased region" description="Low complexity" evidence="4">
    <location>
        <begin position="826"/>
        <end position="838"/>
    </location>
</feature>
<feature type="compositionally biased region" description="Basic residues" evidence="4">
    <location>
        <begin position="1753"/>
        <end position="1765"/>
    </location>
</feature>
<organism evidence="6 7">
    <name type="scientific">Helicocarpus griseus UAMH5409</name>
    <dbReference type="NCBI Taxonomy" id="1447875"/>
    <lineage>
        <taxon>Eukaryota</taxon>
        <taxon>Fungi</taxon>
        <taxon>Dikarya</taxon>
        <taxon>Ascomycota</taxon>
        <taxon>Pezizomycotina</taxon>
        <taxon>Eurotiomycetes</taxon>
        <taxon>Eurotiomycetidae</taxon>
        <taxon>Onygenales</taxon>
        <taxon>Ajellomycetaceae</taxon>
        <taxon>Helicocarpus</taxon>
    </lineage>
</organism>
<dbReference type="SUPFAM" id="SSF52113">
    <property type="entry name" value="BRCT domain"/>
    <property type="match status" value="1"/>
</dbReference>
<feature type="compositionally biased region" description="Polar residues" evidence="4">
    <location>
        <begin position="994"/>
        <end position="1009"/>
    </location>
</feature>
<name>A0A2B7WFY9_9EURO</name>
<dbReference type="SMART" id="SM00292">
    <property type="entry name" value="BRCT"/>
    <property type="match status" value="1"/>
</dbReference>
<dbReference type="GO" id="GO:0000077">
    <property type="term" value="P:DNA damage checkpoint signaling"/>
    <property type="evidence" value="ECO:0007669"/>
    <property type="project" value="TreeGrafter"/>
</dbReference>
<evidence type="ECO:0000313" key="6">
    <source>
        <dbReference type="EMBL" id="PGG95655.1"/>
    </source>
</evidence>
<feature type="region of interest" description="Disordered" evidence="4">
    <location>
        <begin position="916"/>
        <end position="1036"/>
    </location>
</feature>
<feature type="compositionally biased region" description="Basic residues" evidence="4">
    <location>
        <begin position="768"/>
        <end position="778"/>
    </location>
</feature>
<dbReference type="InterPro" id="IPR047249">
    <property type="entry name" value="BRCT_p53bp1-like_rpt1"/>
</dbReference>
<dbReference type="InterPro" id="IPR041297">
    <property type="entry name" value="Crb2_Tudor"/>
</dbReference>
<dbReference type="PANTHER" id="PTHR15321">
    <property type="entry name" value="TUMOR SUPPRESSOR P53-BINDING PROTEIN 1"/>
    <property type="match status" value="1"/>
</dbReference>
<dbReference type="InterPro" id="IPR047252">
    <property type="entry name" value="TP53BP1-like"/>
</dbReference>
<dbReference type="Pfam" id="PF18115">
    <property type="entry name" value="Tudor_3"/>
    <property type="match status" value="1"/>
</dbReference>
<dbReference type="Proteomes" id="UP000223968">
    <property type="component" value="Unassembled WGS sequence"/>
</dbReference>
<gene>
    <name evidence="6" type="ORF">AJ79_09925</name>
</gene>
<feature type="region of interest" description="Disordered" evidence="4">
    <location>
        <begin position="1442"/>
        <end position="1461"/>
    </location>
</feature>
<reference evidence="6 7" key="1">
    <citation type="submission" date="2017-10" db="EMBL/GenBank/DDBJ databases">
        <title>Comparative genomics in systemic dimorphic fungi from Ajellomycetaceae.</title>
        <authorList>
            <person name="Munoz J.F."/>
            <person name="Mcewen J.G."/>
            <person name="Clay O.K."/>
            <person name="Cuomo C.A."/>
        </authorList>
    </citation>
    <scope>NUCLEOTIDE SEQUENCE [LARGE SCALE GENOMIC DNA]</scope>
    <source>
        <strain evidence="6 7">UAMH5409</strain>
    </source>
</reference>
<dbReference type="PRINTS" id="PR00929">
    <property type="entry name" value="ATHOOK"/>
</dbReference>
<dbReference type="Gene3D" id="2.30.30.140">
    <property type="match status" value="1"/>
</dbReference>
<evidence type="ECO:0000259" key="5">
    <source>
        <dbReference type="PROSITE" id="PS50172"/>
    </source>
</evidence>
<dbReference type="STRING" id="1447875.A0A2B7WFY9"/>
<evidence type="ECO:0000256" key="2">
    <source>
        <dbReference type="ARBA" id="ARBA00022763"/>
    </source>
</evidence>
<feature type="compositionally biased region" description="Basic residues" evidence="4">
    <location>
        <begin position="638"/>
        <end position="653"/>
    </location>
</feature>
<feature type="region of interest" description="Disordered" evidence="4">
    <location>
        <begin position="125"/>
        <end position="147"/>
    </location>
</feature>
<protein>
    <recommendedName>
        <fullName evidence="5">BRCT domain-containing protein</fullName>
    </recommendedName>
</protein>
<dbReference type="SMART" id="SM00384">
    <property type="entry name" value="AT_hook"/>
    <property type="match status" value="8"/>
</dbReference>
<keyword evidence="2" id="KW-0227">DNA damage</keyword>
<dbReference type="OrthoDB" id="129353at2759"/>
<dbReference type="GO" id="GO:0003677">
    <property type="term" value="F:DNA binding"/>
    <property type="evidence" value="ECO:0007669"/>
    <property type="project" value="InterPro"/>
</dbReference>
<dbReference type="PROSITE" id="PS50172">
    <property type="entry name" value="BRCT"/>
    <property type="match status" value="1"/>
</dbReference>
<feature type="compositionally biased region" description="Polar residues" evidence="4">
    <location>
        <begin position="70"/>
        <end position="93"/>
    </location>
</feature>
<feature type="compositionally biased region" description="Polar residues" evidence="4">
    <location>
        <begin position="500"/>
        <end position="509"/>
    </location>
</feature>
<dbReference type="CDD" id="cd17745">
    <property type="entry name" value="BRCT_p53bp1_rpt1"/>
    <property type="match status" value="1"/>
</dbReference>
<feature type="region of interest" description="Disordered" evidence="4">
    <location>
        <begin position="365"/>
        <end position="903"/>
    </location>
</feature>
<dbReference type="PANTHER" id="PTHR15321:SF3">
    <property type="entry name" value="TP53-BINDING PROTEIN 1"/>
    <property type="match status" value="1"/>
</dbReference>
<feature type="compositionally biased region" description="Polar residues" evidence="4">
    <location>
        <begin position="787"/>
        <end position="797"/>
    </location>
</feature>
<keyword evidence="7" id="KW-1185">Reference proteome</keyword>
<feature type="compositionally biased region" description="Polar residues" evidence="4">
    <location>
        <begin position="916"/>
        <end position="939"/>
    </location>
</feature>
<feature type="compositionally biased region" description="Polar residues" evidence="4">
    <location>
        <begin position="47"/>
        <end position="56"/>
    </location>
</feature>
<evidence type="ECO:0000256" key="4">
    <source>
        <dbReference type="SAM" id="MobiDB-lite"/>
    </source>
</evidence>
<comment type="caution">
    <text evidence="6">The sequence shown here is derived from an EMBL/GenBank/DDBJ whole genome shotgun (WGS) entry which is preliminary data.</text>
</comment>
<feature type="region of interest" description="Disordered" evidence="4">
    <location>
        <begin position="1747"/>
        <end position="1771"/>
    </location>
</feature>
<dbReference type="InterPro" id="IPR017956">
    <property type="entry name" value="AT_hook_DNA-bd_motif"/>
</dbReference>
<sequence length="1818" mass="198385">MDTQDDSLDLDYLKQAALGLVDVHEPAKQVLLDVSKLSKDLRLRGETASSGHGQESNAKHSRPIPPYQRYATTSLNIPTSRPSQSDAGNSTVPESPVKKMASTTGSLPSDTQPISQSVFETFMSRARSNQGAHRDRDADDDELMGEGGDATLHEGDTGHLDLLAAFGETPVANREFVEDDEHPDDEDVDMAGAVSSPTQYQHFPESQRFINRTPATQIRQSLMPEVSTTPMLPRNPFNNGDHNNSTVMALSQVFNATQNTSSPFTNGAQQDYSSDMPSPNLPVESRLTGTTTVFSPFLPSSVARPKYLEPQANYVSMKESQAAREKLARLQSTEINASSDDEFEKDGSFIRRHIQEKLTEEEVRRQFANVTAPARPSSKGRGKRSATDQSSPVPPGSRNGRHQRPALSAVSEVEIIEHRHLGNSEEETEQEDEQQTSQSRRLRHSQPSGEDEDDKENVDSGPILVASTTASAHDALSQVLELDTPTGHRSSFREVPGLINASQETTRPHPSTPERNGDGNENEEAAGSQTVNIVNSQPSSGEGSKRGRGRPRKIDIQARPPGEECVPSSPVPDSHTHTIPLEQPVSQRRRIKGRPRSRPPSARLQKAFGKETVPSSPVSEPYTRKIPVGEPVTQERRGRSRPGSRAPSTHRRKASDEECVPSSPVSGSHTRKVPLGEPLSQERRGRGRPRSQAPSARLQKSGGSSALFPDQKIPLRDHSPQERRGRGRPRSRAPNTHRRSGEESSSPLFSLPNQKIALKGHDSQERRSRGRPRSRKPSARLQRSSEECISSQEASYTDNERRGRGRPRSRKPVAHTRQLSDEECIASSALSTSGSSSGCTPQLEYDGLQQRRSRGRPRSRGPIAPSGQFSGEECIPSSPVPNLHIQGSFAEGATALGHSSNQTMPRVHRTIDNSIQETSPEETGQLGPPNQQCSANLDPSQMEMDASEAQAKPSEHNPSSGETDGAAKVSSMRSRVFETPTQTKMPLKDYRQTIPETSPSDNHNSSDRFPQQIPPFKHNSATSPTHDDDQLPAVPQFARTELSGRLQVPSGSFNIGAPNRVVSAVLSSPSGRQRRSMTEIAADQSPCQSLPDFLPDFGLMTAEDREFEFITRDVRTAAQKRRRGNDGRVISTSTPLDRDTTPTPKQPPAVSQPAIEASEDTNAVSRLATPVPVPDAQNGAIAIQQYRRNPAKRTASVWEVECSPVQPAKQVGRGYKPRLSQPLQPPIARQQPPQQLRHSINGPIESPKPKSPSPTPTERIERADSPDPIQEDTPTKSKSECPSPSLNNPAFANKVFAFFNGRPQAYFPATCVGVSHTADPLRYLVRFEDSSRPDEVNADAVKRLELRINDVVKVDFPRVPKIPHTVVGFQKPGEAVMPNNEGADSKVITDIHGHRSVILRQKGPNNSFHSVSDIIVPISNIYLDRPLWSKLERRQFTYTGTPINTSGSRLHTPLDQHRPSSVLSASRTPLCMPILSSLFSGMAFAVSYKDKEQRRMHVEELITQNGGRILKDGFTELFTEPLSTPSTISFENPQTTAPTANDSDEPLTLLPTAHSTTFVCLLTDEHTRRVKYMQALALNIPCLAGRWIHDCIAKHQILPWEPYLLPAGESTFLNGAIRSRTLIAPASASTARLPDTIAARPKLLAGASVLLVTDRGRTAEQRKPYGFLTCALGPSRVARVPDMNSAIKLLLAPSSRGTELVSSSPGVSSVEGAGADAAGWDWIYVGDEKAAVAARALLVKAAQAQAGTPMGRSRGRPPKQAHGARGRPAAMAREESLVDGGNGGTIGGGEVIVQGRRVRILDNEFICQSLILGKLYEA</sequence>
<comment type="subcellular location">
    <subcellularLocation>
        <location evidence="1">Nucleus</location>
    </subcellularLocation>
</comment>
<accession>A0A2B7WFY9</accession>
<dbReference type="FunFam" id="3.40.50.10190:FF:000083">
    <property type="entry name" value="DNA damage repair protein (Rad9)"/>
    <property type="match status" value="1"/>
</dbReference>
<dbReference type="GO" id="GO:0042393">
    <property type="term" value="F:histone binding"/>
    <property type="evidence" value="ECO:0007669"/>
    <property type="project" value="TreeGrafter"/>
</dbReference>
<feature type="domain" description="BRCT" evidence="5">
    <location>
        <begin position="1474"/>
        <end position="1605"/>
    </location>
</feature>
<evidence type="ECO:0000256" key="1">
    <source>
        <dbReference type="ARBA" id="ARBA00004123"/>
    </source>
</evidence>